<name>A0A1H1WLB4_9ACTN</name>
<evidence type="ECO:0000256" key="1">
    <source>
        <dbReference type="SAM" id="Phobius"/>
    </source>
</evidence>
<protein>
    <submittedName>
        <fullName evidence="2">Uncharacterized protein</fullName>
    </submittedName>
</protein>
<evidence type="ECO:0000313" key="2">
    <source>
        <dbReference type="EMBL" id="SDS97824.1"/>
    </source>
</evidence>
<gene>
    <name evidence="2" type="ORF">SAMN04488570_3194</name>
</gene>
<keyword evidence="1" id="KW-1133">Transmembrane helix</keyword>
<feature type="transmembrane region" description="Helical" evidence="1">
    <location>
        <begin position="80"/>
        <end position="104"/>
    </location>
</feature>
<feature type="transmembrane region" description="Helical" evidence="1">
    <location>
        <begin position="12"/>
        <end position="36"/>
    </location>
</feature>
<proteinExistence type="predicted"/>
<keyword evidence="3" id="KW-1185">Reference proteome</keyword>
<reference evidence="3" key="1">
    <citation type="submission" date="2016-10" db="EMBL/GenBank/DDBJ databases">
        <authorList>
            <person name="Varghese N."/>
            <person name="Submissions S."/>
        </authorList>
    </citation>
    <scope>NUCLEOTIDE SEQUENCE [LARGE SCALE GENOMIC DNA]</scope>
    <source>
        <strain evidence="3">DSM 22127</strain>
    </source>
</reference>
<dbReference type="AlphaFoldDB" id="A0A1H1WLB4"/>
<dbReference type="EMBL" id="LT629757">
    <property type="protein sequence ID" value="SDS97824.1"/>
    <property type="molecule type" value="Genomic_DNA"/>
</dbReference>
<feature type="transmembrane region" description="Helical" evidence="1">
    <location>
        <begin position="48"/>
        <end position="68"/>
    </location>
</feature>
<keyword evidence="1" id="KW-0472">Membrane</keyword>
<dbReference type="Proteomes" id="UP000198859">
    <property type="component" value="Chromosome I"/>
</dbReference>
<organism evidence="2 3">
    <name type="scientific">Nocardioides scoriae</name>
    <dbReference type="NCBI Taxonomy" id="642780"/>
    <lineage>
        <taxon>Bacteria</taxon>
        <taxon>Bacillati</taxon>
        <taxon>Actinomycetota</taxon>
        <taxon>Actinomycetes</taxon>
        <taxon>Propionibacteriales</taxon>
        <taxon>Nocardioidaceae</taxon>
        <taxon>Nocardioides</taxon>
    </lineage>
</organism>
<dbReference type="RefSeq" id="WP_091731664.1">
    <property type="nucleotide sequence ID" value="NZ_LT629757.1"/>
</dbReference>
<accession>A0A1H1WLB4</accession>
<evidence type="ECO:0000313" key="3">
    <source>
        <dbReference type="Proteomes" id="UP000198859"/>
    </source>
</evidence>
<sequence length="105" mass="10771">MPPLSRESRALVAFVLAVALVLSGLSNLGIAVYRALESLLPSFGSPDLLAALIGLALSVLVLLVGRGAARGPARDVWHHLAVAAAWLGLLLVIMGVLTLVAAVLT</sequence>
<keyword evidence="1" id="KW-0812">Transmembrane</keyword>